<evidence type="ECO:0000259" key="2">
    <source>
        <dbReference type="PROSITE" id="PS50110"/>
    </source>
</evidence>
<dbReference type="STRING" id="195064.SAMN05421721_102172"/>
<accession>A0A1I4PR85</accession>
<dbReference type="RefSeq" id="WP_143096331.1">
    <property type="nucleotide sequence ID" value="NZ_FOUO01000002.1"/>
</dbReference>
<dbReference type="AlphaFoldDB" id="A0A1I4PR85"/>
<dbReference type="GO" id="GO:0000160">
    <property type="term" value="P:phosphorelay signal transduction system"/>
    <property type="evidence" value="ECO:0007669"/>
    <property type="project" value="InterPro"/>
</dbReference>
<comment type="caution">
    <text evidence="1">Lacks conserved residue(s) required for the propagation of feature annotation.</text>
</comment>
<dbReference type="InterPro" id="IPR001789">
    <property type="entry name" value="Sig_transdc_resp-reg_receiver"/>
</dbReference>
<dbReference type="SUPFAM" id="SSF52172">
    <property type="entry name" value="CheY-like"/>
    <property type="match status" value="1"/>
</dbReference>
<feature type="domain" description="Response regulatory" evidence="2">
    <location>
        <begin position="1"/>
        <end position="49"/>
    </location>
</feature>
<reference evidence="3 4" key="1">
    <citation type="submission" date="2016-10" db="EMBL/GenBank/DDBJ databases">
        <authorList>
            <person name="de Groot N.N."/>
        </authorList>
    </citation>
    <scope>NUCLEOTIDE SEQUENCE [LARGE SCALE GENOMIC DNA]</scope>
    <source>
        <strain evidence="3 4">DSM 4180</strain>
    </source>
</reference>
<keyword evidence="4" id="KW-1185">Reference proteome</keyword>
<evidence type="ECO:0000313" key="4">
    <source>
        <dbReference type="Proteomes" id="UP000199556"/>
    </source>
</evidence>
<dbReference type="Gene3D" id="3.40.50.2300">
    <property type="match status" value="1"/>
</dbReference>
<gene>
    <name evidence="3" type="ORF">SAMN05421721_102172</name>
</gene>
<dbReference type="OrthoDB" id="5754833at2"/>
<evidence type="ECO:0000313" key="3">
    <source>
        <dbReference type="EMBL" id="SFM30352.1"/>
    </source>
</evidence>
<dbReference type="PROSITE" id="PS50110">
    <property type="entry name" value="RESPONSE_REGULATORY"/>
    <property type="match status" value="1"/>
</dbReference>
<sequence>MVPWPIPVVALTAHASRGDLKRMRAAGFTDHLGKPLEVDRFLQRLDRWLQGDGSQGF</sequence>
<evidence type="ECO:0000256" key="1">
    <source>
        <dbReference type="PROSITE-ProRule" id="PRU00169"/>
    </source>
</evidence>
<proteinExistence type="predicted"/>
<dbReference type="EMBL" id="FOUO01000002">
    <property type="protein sequence ID" value="SFM30352.1"/>
    <property type="molecule type" value="Genomic_DNA"/>
</dbReference>
<dbReference type="InterPro" id="IPR011006">
    <property type="entry name" value="CheY-like_superfamily"/>
</dbReference>
<organism evidence="3 4">
    <name type="scientific">Ectothiorhodospira mobilis</name>
    <dbReference type="NCBI Taxonomy" id="195064"/>
    <lineage>
        <taxon>Bacteria</taxon>
        <taxon>Pseudomonadati</taxon>
        <taxon>Pseudomonadota</taxon>
        <taxon>Gammaproteobacteria</taxon>
        <taxon>Chromatiales</taxon>
        <taxon>Ectothiorhodospiraceae</taxon>
        <taxon>Ectothiorhodospira</taxon>
    </lineage>
</organism>
<protein>
    <recommendedName>
        <fullName evidence="2">Response regulatory domain-containing protein</fullName>
    </recommendedName>
</protein>
<name>A0A1I4PR85_ECTMO</name>
<dbReference type="Proteomes" id="UP000199556">
    <property type="component" value="Unassembled WGS sequence"/>
</dbReference>